<organism evidence="1 2">
    <name type="scientific">Sungkyunkwania multivorans</name>
    <dbReference type="NCBI Taxonomy" id="1173618"/>
    <lineage>
        <taxon>Bacteria</taxon>
        <taxon>Pseudomonadati</taxon>
        <taxon>Bacteroidota</taxon>
        <taxon>Flavobacteriia</taxon>
        <taxon>Flavobacteriales</taxon>
        <taxon>Flavobacteriaceae</taxon>
        <taxon>Sungkyunkwania</taxon>
    </lineage>
</organism>
<reference evidence="2" key="1">
    <citation type="journal article" date="2019" name="Int. J. Syst. Evol. Microbiol.">
        <title>The Global Catalogue of Microorganisms (GCM) 10K type strain sequencing project: providing services to taxonomists for standard genome sequencing and annotation.</title>
        <authorList>
            <consortium name="The Broad Institute Genomics Platform"/>
            <consortium name="The Broad Institute Genome Sequencing Center for Infectious Disease"/>
            <person name="Wu L."/>
            <person name="Ma J."/>
        </authorList>
    </citation>
    <scope>NUCLEOTIDE SEQUENCE [LARGE SCALE GENOMIC DNA]</scope>
    <source>
        <strain evidence="2">CCUG 62952</strain>
    </source>
</reference>
<dbReference type="Proteomes" id="UP001596978">
    <property type="component" value="Unassembled WGS sequence"/>
</dbReference>
<dbReference type="InterPro" id="IPR025975">
    <property type="entry name" value="Polysacc_lyase"/>
</dbReference>
<accession>A0ABW3D1S2</accession>
<sequence length="280" mass="31000">MKPLLIALLCLIPISCSQETYNGKEPVGDNYSFVDGFETQNDALDELFPSNGQRWSTIQQTNPSSAVNEISIISNEFTEGRNAIRFLAYQSDAQLSKIDIEKNGLTIEPGNLVTITADFYINDTASLENLLLIDLECCSCWDPTVGDNYGAENQCPGVRLMMSGGNDYLSIERGKISGTTLHQTSFRFPRDQWVSVKWEMTMSDDDNGSNKLAIDGNVVIDENGMNMPNAQIFAAVFANQGIDFTLQEPLMYERVQIGATANPTAGNIELYVDNFSIRVE</sequence>
<dbReference type="GO" id="GO:0016829">
    <property type="term" value="F:lyase activity"/>
    <property type="evidence" value="ECO:0007669"/>
    <property type="project" value="UniProtKB-KW"/>
</dbReference>
<proteinExistence type="predicted"/>
<dbReference type="RefSeq" id="WP_386410791.1">
    <property type="nucleotide sequence ID" value="NZ_JBHTJH010000017.1"/>
</dbReference>
<name>A0ABW3D1S2_9FLAO</name>
<keyword evidence="1" id="KW-0456">Lyase</keyword>
<dbReference type="Gene3D" id="2.60.120.200">
    <property type="match status" value="1"/>
</dbReference>
<gene>
    <name evidence="1" type="ORF">ACFQ1M_17570</name>
</gene>
<evidence type="ECO:0000313" key="2">
    <source>
        <dbReference type="Proteomes" id="UP001596978"/>
    </source>
</evidence>
<evidence type="ECO:0000313" key="1">
    <source>
        <dbReference type="EMBL" id="MFD0864029.1"/>
    </source>
</evidence>
<dbReference type="EMBL" id="JBHTJH010000017">
    <property type="protein sequence ID" value="MFD0864029.1"/>
    <property type="molecule type" value="Genomic_DNA"/>
</dbReference>
<dbReference type="Pfam" id="PF14099">
    <property type="entry name" value="Polysacc_lyase"/>
    <property type="match status" value="1"/>
</dbReference>
<comment type="caution">
    <text evidence="1">The sequence shown here is derived from an EMBL/GenBank/DDBJ whole genome shotgun (WGS) entry which is preliminary data.</text>
</comment>
<protein>
    <submittedName>
        <fullName evidence="1">Heparin lyase I family protein</fullName>
    </submittedName>
</protein>
<keyword evidence="2" id="KW-1185">Reference proteome</keyword>